<dbReference type="Gene3D" id="1.10.40.30">
    <property type="entry name" value="Fumarase/aspartase (C-terminal domain)"/>
    <property type="match status" value="1"/>
</dbReference>
<protein>
    <recommendedName>
        <fullName evidence="5 11">Adenylosuccinate lyase</fullName>
        <shortName evidence="12">ASL</shortName>
        <ecNumber evidence="4 11">4.3.2.2</ecNumber>
    </recommendedName>
    <alternativeName>
        <fullName evidence="9 12">Adenylosuccinase</fullName>
    </alternativeName>
</protein>
<evidence type="ECO:0000256" key="11">
    <source>
        <dbReference type="NCBIfam" id="TIGR00928"/>
    </source>
</evidence>
<evidence type="ECO:0000313" key="14">
    <source>
        <dbReference type="EMBL" id="MET3730163.1"/>
    </source>
</evidence>
<comment type="pathway">
    <text evidence="2 12">Purine metabolism; AMP biosynthesis via de novo pathway; AMP from IMP: step 2/2.</text>
</comment>
<evidence type="ECO:0000256" key="7">
    <source>
        <dbReference type="ARBA" id="ARBA00023239"/>
    </source>
</evidence>
<dbReference type="Gene3D" id="1.10.275.10">
    <property type="entry name" value="Fumarase/aspartase (N-terminal domain)"/>
    <property type="match status" value="1"/>
</dbReference>
<dbReference type="SUPFAM" id="SSF48557">
    <property type="entry name" value="L-aspartase-like"/>
    <property type="match status" value="1"/>
</dbReference>
<dbReference type="Proteomes" id="UP001549097">
    <property type="component" value="Unassembled WGS sequence"/>
</dbReference>
<dbReference type="InterPro" id="IPR000362">
    <property type="entry name" value="Fumarate_lyase_fam"/>
</dbReference>
<sequence length="430" mass="49472">MIERYTRPEMGAIWTDENKYQAWLEVEILACEAWAELGDIPKEDVKKLRENASFDINRILEIEEETRHDVVAFTRAVSETLGEERKWVHYGLTSTDVVDTALSYLLKQANDILAKDLDRFVEILAEKAKEHKYTVMMGRTHGVHAEPTTFGLKLALWYEEMKRNVVRFKQASDTVRFGKISGAVGTYANIDPFVEKYVCEKLGLEASPISTQTLQRDRHAHYMSTLALIATSIEKFATEVRGLQKSETREVEEFFAKGQKGSSAMPHKRNPIGSENMTGLARVIRGYMMTAYENVSLWHERDISHSSAERVILPDATIALNYMLNRFGNIIKNLTVFPENMKRNMERTYGLIYSQRVLLKLIDKGMAREEAYDTVQPKAMQAWEEGVQFRTLVEAEQKITEKLTPEEISECFDYSYHLSHVDTIFDRLGL</sequence>
<dbReference type="EMBL" id="JBEPMP010000002">
    <property type="protein sequence ID" value="MET3730163.1"/>
    <property type="molecule type" value="Genomic_DNA"/>
</dbReference>
<comment type="similarity">
    <text evidence="3 12">Belongs to the lyase 1 family. Adenylosuccinate lyase subfamily.</text>
</comment>
<evidence type="ECO:0000256" key="4">
    <source>
        <dbReference type="ARBA" id="ARBA00012339"/>
    </source>
</evidence>
<dbReference type="NCBIfam" id="TIGR00928">
    <property type="entry name" value="purB"/>
    <property type="match status" value="1"/>
</dbReference>
<evidence type="ECO:0000256" key="9">
    <source>
        <dbReference type="ARBA" id="ARBA00030717"/>
    </source>
</evidence>
<dbReference type="CDD" id="cd01360">
    <property type="entry name" value="Adenylsuccinate_lyase_1"/>
    <property type="match status" value="1"/>
</dbReference>
<evidence type="ECO:0000256" key="2">
    <source>
        <dbReference type="ARBA" id="ARBA00004734"/>
    </source>
</evidence>
<evidence type="ECO:0000313" key="15">
    <source>
        <dbReference type="Proteomes" id="UP001549097"/>
    </source>
</evidence>
<proteinExistence type="inferred from homology"/>
<dbReference type="InterPro" id="IPR019468">
    <property type="entry name" value="AdenyloSucc_lyase_C"/>
</dbReference>
<comment type="catalytic activity">
    <reaction evidence="8">
        <text>(2S)-2-[5-amino-1-(5-phospho-beta-D-ribosyl)imidazole-4-carboxamido]succinate = 5-amino-1-(5-phospho-beta-D-ribosyl)imidazole-4-carboxamide + fumarate</text>
        <dbReference type="Rhea" id="RHEA:23920"/>
        <dbReference type="ChEBI" id="CHEBI:29806"/>
        <dbReference type="ChEBI" id="CHEBI:58443"/>
        <dbReference type="ChEBI" id="CHEBI:58475"/>
        <dbReference type="EC" id="4.3.2.2"/>
    </reaction>
    <physiologicalReaction direction="left-to-right" evidence="8">
        <dbReference type="Rhea" id="RHEA:23921"/>
    </physiologicalReaction>
</comment>
<name>A0ABV2LNJ7_9BACL</name>
<evidence type="ECO:0000256" key="12">
    <source>
        <dbReference type="RuleBase" id="RU361172"/>
    </source>
</evidence>
<dbReference type="InterPro" id="IPR004769">
    <property type="entry name" value="Pur_lyase"/>
</dbReference>
<feature type="domain" description="Adenylosuccinate lyase C-terminal" evidence="13">
    <location>
        <begin position="349"/>
        <end position="429"/>
    </location>
</feature>
<evidence type="ECO:0000256" key="6">
    <source>
        <dbReference type="ARBA" id="ARBA00022755"/>
    </source>
</evidence>
<accession>A0ABV2LNJ7</accession>
<evidence type="ECO:0000256" key="10">
    <source>
        <dbReference type="ARBA" id="ARBA00049115"/>
    </source>
</evidence>
<evidence type="ECO:0000256" key="5">
    <source>
        <dbReference type="ARBA" id="ARBA00017058"/>
    </source>
</evidence>
<evidence type="ECO:0000256" key="3">
    <source>
        <dbReference type="ARBA" id="ARBA00008273"/>
    </source>
</evidence>
<reference evidence="14 15" key="1">
    <citation type="submission" date="2024-06" db="EMBL/GenBank/DDBJ databases">
        <title>Genomic Encyclopedia of Type Strains, Phase IV (KMG-IV): sequencing the most valuable type-strain genomes for metagenomic binning, comparative biology and taxonomic classification.</title>
        <authorList>
            <person name="Goeker M."/>
        </authorList>
    </citation>
    <scope>NUCLEOTIDE SEQUENCE [LARGE SCALE GENOMIC DNA]</scope>
    <source>
        <strain evidence="14 15">DSM 100124</strain>
    </source>
</reference>
<keyword evidence="6 12" id="KW-0658">Purine biosynthesis</keyword>
<dbReference type="InterPro" id="IPR008948">
    <property type="entry name" value="L-Aspartase-like"/>
</dbReference>
<dbReference type="Pfam" id="PF10397">
    <property type="entry name" value="ADSL_C"/>
    <property type="match status" value="1"/>
</dbReference>
<comment type="pathway">
    <text evidence="1 12">Purine metabolism; IMP biosynthesis via de novo pathway; 5-amino-1-(5-phospho-D-ribosyl)imidazole-4-carboxamide from 5-amino-1-(5-phospho-D-ribosyl)imidazole-4-carboxylate: step 2/2.</text>
</comment>
<keyword evidence="7 12" id="KW-0456">Lyase</keyword>
<keyword evidence="15" id="KW-1185">Reference proteome</keyword>
<dbReference type="PROSITE" id="PS00163">
    <property type="entry name" value="FUMARATE_LYASES"/>
    <property type="match status" value="1"/>
</dbReference>
<dbReference type="Gene3D" id="1.20.200.10">
    <property type="entry name" value="Fumarase/aspartase (Central domain)"/>
    <property type="match status" value="1"/>
</dbReference>
<dbReference type="InterPro" id="IPR024083">
    <property type="entry name" value="Fumarase/histidase_N"/>
</dbReference>
<evidence type="ECO:0000256" key="8">
    <source>
        <dbReference type="ARBA" id="ARBA00024477"/>
    </source>
</evidence>
<organism evidence="14 15">
    <name type="scientific">Fictibacillus halophilus</name>
    <dbReference type="NCBI Taxonomy" id="1610490"/>
    <lineage>
        <taxon>Bacteria</taxon>
        <taxon>Bacillati</taxon>
        <taxon>Bacillota</taxon>
        <taxon>Bacilli</taxon>
        <taxon>Bacillales</taxon>
        <taxon>Fictibacillaceae</taxon>
        <taxon>Fictibacillus</taxon>
    </lineage>
</organism>
<dbReference type="PANTHER" id="PTHR43172:SF1">
    <property type="entry name" value="ADENYLOSUCCINATE LYASE"/>
    <property type="match status" value="1"/>
</dbReference>
<evidence type="ECO:0000256" key="1">
    <source>
        <dbReference type="ARBA" id="ARBA00004706"/>
    </source>
</evidence>
<comment type="caution">
    <text evidence="14">The sequence shown here is derived from an EMBL/GenBank/DDBJ whole genome shotgun (WGS) entry which is preliminary data.</text>
</comment>
<dbReference type="InterPro" id="IPR022761">
    <property type="entry name" value="Fumarate_lyase_N"/>
</dbReference>
<evidence type="ECO:0000259" key="13">
    <source>
        <dbReference type="SMART" id="SM00998"/>
    </source>
</evidence>
<dbReference type="InterPro" id="IPR020557">
    <property type="entry name" value="Fumarate_lyase_CS"/>
</dbReference>
<dbReference type="RefSeq" id="WP_198769270.1">
    <property type="nucleotide sequence ID" value="NZ_JAEACF010000002.1"/>
</dbReference>
<dbReference type="SMART" id="SM00998">
    <property type="entry name" value="ADSL_C"/>
    <property type="match status" value="1"/>
</dbReference>
<dbReference type="PANTHER" id="PTHR43172">
    <property type="entry name" value="ADENYLOSUCCINATE LYASE"/>
    <property type="match status" value="1"/>
</dbReference>
<dbReference type="PRINTS" id="PR00145">
    <property type="entry name" value="ARGSUCLYASE"/>
</dbReference>
<comment type="catalytic activity">
    <reaction evidence="10">
        <text>N(6)-(1,2-dicarboxyethyl)-AMP = fumarate + AMP</text>
        <dbReference type="Rhea" id="RHEA:16853"/>
        <dbReference type="ChEBI" id="CHEBI:29806"/>
        <dbReference type="ChEBI" id="CHEBI:57567"/>
        <dbReference type="ChEBI" id="CHEBI:456215"/>
        <dbReference type="EC" id="4.3.2.2"/>
    </reaction>
    <physiologicalReaction direction="left-to-right" evidence="10">
        <dbReference type="Rhea" id="RHEA:16854"/>
    </physiologicalReaction>
</comment>
<dbReference type="Pfam" id="PF00206">
    <property type="entry name" value="Lyase_1"/>
    <property type="match status" value="1"/>
</dbReference>
<dbReference type="GO" id="GO:0016829">
    <property type="term" value="F:lyase activity"/>
    <property type="evidence" value="ECO:0007669"/>
    <property type="project" value="UniProtKB-KW"/>
</dbReference>
<dbReference type="PRINTS" id="PR00149">
    <property type="entry name" value="FUMRATELYASE"/>
</dbReference>
<dbReference type="EC" id="4.3.2.2" evidence="4 11"/>
<gene>
    <name evidence="14" type="ORF">ABID52_003780</name>
</gene>